<proteinExistence type="predicted"/>
<organism evidence="2 3">
    <name type="scientific">Tsukamurella pulmonis</name>
    <dbReference type="NCBI Taxonomy" id="47312"/>
    <lineage>
        <taxon>Bacteria</taxon>
        <taxon>Bacillati</taxon>
        <taxon>Actinomycetota</taxon>
        <taxon>Actinomycetes</taxon>
        <taxon>Mycobacteriales</taxon>
        <taxon>Tsukamurellaceae</taxon>
        <taxon>Tsukamurella</taxon>
    </lineage>
</organism>
<evidence type="ECO:0000313" key="2">
    <source>
        <dbReference type="EMBL" id="SDQ44900.1"/>
    </source>
</evidence>
<evidence type="ECO:0000313" key="3">
    <source>
        <dbReference type="Proteomes" id="UP000183053"/>
    </source>
</evidence>
<reference evidence="3" key="1">
    <citation type="submission" date="2016-10" db="EMBL/GenBank/DDBJ databases">
        <authorList>
            <person name="Varghese N."/>
            <person name="Submissions S."/>
        </authorList>
    </citation>
    <scope>NUCLEOTIDE SEQUENCE [LARGE SCALE GENOMIC DNA]</scope>
    <source>
        <strain evidence="3">DSM 44142</strain>
    </source>
</reference>
<dbReference type="Proteomes" id="UP000183053">
    <property type="component" value="Unassembled WGS sequence"/>
</dbReference>
<keyword evidence="3" id="KW-1185">Reference proteome</keyword>
<feature type="transmembrane region" description="Helical" evidence="1">
    <location>
        <begin position="51"/>
        <end position="72"/>
    </location>
</feature>
<keyword evidence="1" id="KW-0812">Transmembrane</keyword>
<sequence>MTDDSRGQAFGCRTPDTSIGPTYRVPWVTAWPVALLPGMMLALARRTRRAGYAYAIAVLIVGGLVTLLFAPFDWLGLAPT</sequence>
<accession>A0A1H1AZ16</accession>
<dbReference type="AlphaFoldDB" id="A0A1H1AZ16"/>
<keyword evidence="1" id="KW-1133">Transmembrane helix</keyword>
<protein>
    <submittedName>
        <fullName evidence="2">Uncharacterized protein</fullName>
    </submittedName>
</protein>
<name>A0A1H1AZ16_9ACTN</name>
<evidence type="ECO:0000256" key="1">
    <source>
        <dbReference type="SAM" id="Phobius"/>
    </source>
</evidence>
<gene>
    <name evidence="2" type="ORF">SAMN04489765_0454</name>
</gene>
<keyword evidence="1" id="KW-0472">Membrane</keyword>
<dbReference type="EMBL" id="FNLF01000002">
    <property type="protein sequence ID" value="SDQ44900.1"/>
    <property type="molecule type" value="Genomic_DNA"/>
</dbReference>